<feature type="compositionally biased region" description="Polar residues" evidence="2">
    <location>
        <begin position="852"/>
        <end position="877"/>
    </location>
</feature>
<evidence type="ECO:0000256" key="2">
    <source>
        <dbReference type="SAM" id="MobiDB-lite"/>
    </source>
</evidence>
<keyword evidence="4" id="KW-1185">Reference proteome</keyword>
<dbReference type="InterPro" id="IPR037470">
    <property type="entry name" value="IVY1"/>
</dbReference>
<comment type="caution">
    <text evidence="3">The sequence shown here is derived from an EMBL/GenBank/DDBJ whole genome shotgun (WGS) entry which is preliminary data.</text>
</comment>
<feature type="region of interest" description="Disordered" evidence="2">
    <location>
        <begin position="822"/>
        <end position="877"/>
    </location>
</feature>
<organism evidence="3 4">
    <name type="scientific">Linnemannia hyalina</name>
    <dbReference type="NCBI Taxonomy" id="64524"/>
    <lineage>
        <taxon>Eukaryota</taxon>
        <taxon>Fungi</taxon>
        <taxon>Fungi incertae sedis</taxon>
        <taxon>Mucoromycota</taxon>
        <taxon>Mortierellomycotina</taxon>
        <taxon>Mortierellomycetes</taxon>
        <taxon>Mortierellales</taxon>
        <taxon>Mortierellaceae</taxon>
        <taxon>Linnemannia</taxon>
    </lineage>
</organism>
<evidence type="ECO:0000313" key="3">
    <source>
        <dbReference type="EMBL" id="KAG9064549.1"/>
    </source>
</evidence>
<accession>A0A9P7XPA9</accession>
<feature type="region of interest" description="Disordered" evidence="2">
    <location>
        <begin position="380"/>
        <end position="420"/>
    </location>
</feature>
<name>A0A9P7XPA9_9FUNG</name>
<feature type="compositionally biased region" description="Low complexity" evidence="2">
    <location>
        <begin position="435"/>
        <end position="445"/>
    </location>
</feature>
<feature type="compositionally biased region" description="Low complexity" evidence="2">
    <location>
        <begin position="682"/>
        <end position="707"/>
    </location>
</feature>
<feature type="region of interest" description="Disordered" evidence="2">
    <location>
        <begin position="522"/>
        <end position="561"/>
    </location>
</feature>
<dbReference type="AlphaFoldDB" id="A0A9P7XPA9"/>
<dbReference type="GO" id="GO:0000329">
    <property type="term" value="C:fungal-type vacuole membrane"/>
    <property type="evidence" value="ECO:0007669"/>
    <property type="project" value="InterPro"/>
</dbReference>
<dbReference type="GO" id="GO:0005543">
    <property type="term" value="F:phospholipid binding"/>
    <property type="evidence" value="ECO:0007669"/>
    <property type="project" value="InterPro"/>
</dbReference>
<feature type="compositionally biased region" description="Low complexity" evidence="2">
    <location>
        <begin position="522"/>
        <end position="552"/>
    </location>
</feature>
<dbReference type="EMBL" id="JAHRHY010000013">
    <property type="protein sequence ID" value="KAG9064549.1"/>
    <property type="molecule type" value="Genomic_DNA"/>
</dbReference>
<proteinExistence type="predicted"/>
<evidence type="ECO:0000256" key="1">
    <source>
        <dbReference type="SAM" id="Coils"/>
    </source>
</evidence>
<feature type="compositionally biased region" description="Low complexity" evidence="2">
    <location>
        <begin position="458"/>
        <end position="479"/>
    </location>
</feature>
<reference evidence="3" key="1">
    <citation type="submission" date="2021-06" db="EMBL/GenBank/DDBJ databases">
        <title>Genome Sequence of Mortierella hyaline Strain SCG-10, a Cold-Adapted, Nitrate-Reducing Fungus Isolated from Soil in Minnesota, USA.</title>
        <authorList>
            <person name="Aldossari N."/>
        </authorList>
    </citation>
    <scope>NUCLEOTIDE SEQUENCE</scope>
    <source>
        <strain evidence="3">SCG-10</strain>
    </source>
</reference>
<dbReference type="InterPro" id="IPR027267">
    <property type="entry name" value="AH/BAR_dom_sf"/>
</dbReference>
<dbReference type="GO" id="GO:0042144">
    <property type="term" value="P:vacuole fusion, non-autophagic"/>
    <property type="evidence" value="ECO:0007669"/>
    <property type="project" value="InterPro"/>
</dbReference>
<dbReference type="OrthoDB" id="5594612at2759"/>
<dbReference type="Proteomes" id="UP000707451">
    <property type="component" value="Unassembled WGS sequence"/>
</dbReference>
<evidence type="ECO:0008006" key="5">
    <source>
        <dbReference type="Google" id="ProtNLM"/>
    </source>
</evidence>
<feature type="compositionally biased region" description="Polar residues" evidence="2">
    <location>
        <begin position="618"/>
        <end position="636"/>
    </location>
</feature>
<keyword evidence="1" id="KW-0175">Coiled coil</keyword>
<feature type="region of interest" description="Disordered" evidence="2">
    <location>
        <begin position="432"/>
        <end position="505"/>
    </location>
</feature>
<feature type="compositionally biased region" description="Polar residues" evidence="2">
    <location>
        <begin position="381"/>
        <end position="410"/>
    </location>
</feature>
<protein>
    <recommendedName>
        <fullName evidence="5">IMD domain-containing protein</fullName>
    </recommendedName>
</protein>
<evidence type="ECO:0000313" key="4">
    <source>
        <dbReference type="Proteomes" id="UP000707451"/>
    </source>
</evidence>
<sequence>MPAMLSTVSLIDPTTLNPSFSGPDTSRMGRPAVIITRGDQQTAVDQFQLLLTNAKAYRLQMLALSKAAASFGYALEKIAHSKASVRDPTNVCSSLQAAAGLHYLMSNHHQILSDTLYKQFEIPLLQHLDTHKANIEASEAQYERSMRDMSQKIKETEATSLQNGRKRQRGKLHLFRQALTTLTMQVDELERIKLGYYFSNLESEQANLQLILQKTSTIVRAEVDIYERIANKGLNDTILEPMTTQGPDPYCTYATTDEFSSIFSILPPTPIIPTGAAGGSGSTGTSTPQPDPIMTTFYGYHEANPFSTARNQTGTRDRHLFGEASSVDSKESIMDKAVGVVVPPTVGGSVAGAKAPAAGATTTTTTTSSTTVVIESKTKDVASTSTGATAITQESTKSSAQTSISTVTASKDSKKGASNEKTVQALAIVEEEKSISGSKKSSGDGVTSELANGRVDEGTGSVSNGTENNNSSNQENGVNMRRGQQHHRHRSFSKQSEENASSATSVSGATVTAAAVSAAVVAASSPTDQASSIPSYSLRSRSGSRSHLLLASTPDSPPVRGMIHIAGDSELLNNRDFSFSYEPSELLGQRDAQHHHHQYRQNPFDGMMEEDEGGFGTSAPSSNGRRPSLSNHRTATGGSSSAASSLGGSGGHQPMRSQSSGHVASGIGSTGHLLHGLRHTSSDGQLSHSSSSNLSSLGSTHSYSAGSLHHRRSTGRIKTSFNGDHYQVGYNHHTEDSMSPEAMALGTSLDDPSASFMSWRKVSSAGLLGLGGAATEAFGGRGGFEDGMPAFFADDADDLDQADNVSVTGSVSTFAGGVRRSGITVGRSRSRPESGSDQDTTGQGQGQDSNDADSSIIQMADGSSKNVSSTNFHEIIV</sequence>
<feature type="region of interest" description="Disordered" evidence="2">
    <location>
        <begin position="589"/>
        <end position="711"/>
    </location>
</feature>
<gene>
    <name evidence="3" type="ORF">KI688_002807</name>
</gene>
<feature type="coiled-coil region" evidence="1">
    <location>
        <begin position="128"/>
        <end position="159"/>
    </location>
</feature>
<dbReference type="SUPFAM" id="SSF103657">
    <property type="entry name" value="BAR/IMD domain-like"/>
    <property type="match status" value="1"/>
</dbReference>
<feature type="compositionally biased region" description="Low complexity" evidence="2">
    <location>
        <begin position="637"/>
        <end position="646"/>
    </location>
</feature>
<dbReference type="PANTHER" id="PTHR38407:SF1">
    <property type="entry name" value="PROTEIN IVY1"/>
    <property type="match status" value="1"/>
</dbReference>
<dbReference type="Gene3D" id="1.20.1270.60">
    <property type="entry name" value="Arfaptin homology (AH) domain/BAR domain"/>
    <property type="match status" value="1"/>
</dbReference>
<dbReference type="PANTHER" id="PTHR38407">
    <property type="entry name" value="PROTEIN IVY1"/>
    <property type="match status" value="1"/>
</dbReference>
<feature type="compositionally biased region" description="Basic residues" evidence="2">
    <location>
        <begin position="483"/>
        <end position="492"/>
    </location>
</feature>
<feature type="compositionally biased region" description="Low complexity" evidence="2">
    <location>
        <begin position="835"/>
        <end position="849"/>
    </location>
</feature>